<dbReference type="Pfam" id="PF00008">
    <property type="entry name" value="EGF"/>
    <property type="match status" value="7"/>
</dbReference>
<feature type="domain" description="EGF-like" evidence="9">
    <location>
        <begin position="1199"/>
        <end position="1232"/>
    </location>
</feature>
<evidence type="ECO:0000313" key="10">
    <source>
        <dbReference type="Ensembl" id="ENSPMEP00000023926.1"/>
    </source>
</evidence>
<dbReference type="FunFam" id="2.10.25.10:FF:000109">
    <property type="entry name" value="Notch homolog 4, [Drosophila]"/>
    <property type="match status" value="1"/>
</dbReference>
<dbReference type="GO" id="GO:1901222">
    <property type="term" value="P:regulation of non-canonical NF-kappaB signal transduction"/>
    <property type="evidence" value="ECO:0007669"/>
    <property type="project" value="UniProtKB-ARBA"/>
</dbReference>
<feature type="disulfide bond" evidence="6">
    <location>
        <begin position="222"/>
        <end position="231"/>
    </location>
</feature>
<dbReference type="InterPro" id="IPR013320">
    <property type="entry name" value="ConA-like_dom_sf"/>
</dbReference>
<feature type="domain" description="EGF-like" evidence="9">
    <location>
        <begin position="158"/>
        <end position="194"/>
    </location>
</feature>
<evidence type="ECO:0000259" key="9">
    <source>
        <dbReference type="PROSITE" id="PS50026"/>
    </source>
</evidence>
<feature type="disulfide bond" evidence="6">
    <location>
        <begin position="146"/>
        <end position="155"/>
    </location>
</feature>
<dbReference type="GO" id="GO:0007157">
    <property type="term" value="P:heterophilic cell-cell adhesion via plasma membrane cell adhesion molecules"/>
    <property type="evidence" value="ECO:0007669"/>
    <property type="project" value="TreeGrafter"/>
</dbReference>
<dbReference type="Gene3D" id="2.60.120.200">
    <property type="match status" value="3"/>
</dbReference>
<feature type="transmembrane region" description="Helical" evidence="7">
    <location>
        <begin position="1273"/>
        <end position="1296"/>
    </location>
</feature>
<feature type="domain" description="EGF-like" evidence="9">
    <location>
        <begin position="1159"/>
        <end position="1195"/>
    </location>
</feature>
<feature type="domain" description="EGF-like" evidence="9">
    <location>
        <begin position="1234"/>
        <end position="1270"/>
    </location>
</feature>
<dbReference type="InterPro" id="IPR001791">
    <property type="entry name" value="Laminin_G"/>
</dbReference>
<feature type="disulfide bond" evidence="6">
    <location>
        <begin position="1126"/>
        <end position="1136"/>
    </location>
</feature>
<dbReference type="Proteomes" id="UP000261480">
    <property type="component" value="Unplaced"/>
</dbReference>
<dbReference type="PROSITE" id="PS00022">
    <property type="entry name" value="EGF_1"/>
    <property type="match status" value="15"/>
</dbReference>
<dbReference type="PROSITE" id="PS00010">
    <property type="entry name" value="ASX_HYDROXYL"/>
    <property type="match status" value="8"/>
</dbReference>
<organism evidence="10 11">
    <name type="scientific">Poecilia mexicana</name>
    <dbReference type="NCBI Taxonomy" id="48701"/>
    <lineage>
        <taxon>Eukaryota</taxon>
        <taxon>Metazoa</taxon>
        <taxon>Chordata</taxon>
        <taxon>Craniata</taxon>
        <taxon>Vertebrata</taxon>
        <taxon>Euteleostomi</taxon>
        <taxon>Actinopterygii</taxon>
        <taxon>Neopterygii</taxon>
        <taxon>Teleostei</taxon>
        <taxon>Neoteleostei</taxon>
        <taxon>Acanthomorphata</taxon>
        <taxon>Ovalentaria</taxon>
        <taxon>Atherinomorphae</taxon>
        <taxon>Cyprinodontiformes</taxon>
        <taxon>Poeciliidae</taxon>
        <taxon>Poeciliinae</taxon>
        <taxon>Poecilia</taxon>
    </lineage>
</organism>
<accession>A0A3B3Y994</accession>
<feature type="disulfide bond" evidence="6">
    <location>
        <begin position="349"/>
        <end position="358"/>
    </location>
</feature>
<feature type="domain" description="EGF-like" evidence="9">
    <location>
        <begin position="405"/>
        <end position="446"/>
    </location>
</feature>
<keyword evidence="7" id="KW-1133">Transmembrane helix</keyword>
<reference evidence="10" key="2">
    <citation type="submission" date="2025-09" db="UniProtKB">
        <authorList>
            <consortium name="Ensembl"/>
        </authorList>
    </citation>
    <scope>IDENTIFICATION</scope>
</reference>
<dbReference type="SUPFAM" id="SSF57196">
    <property type="entry name" value="EGF/Laminin"/>
    <property type="match status" value="10"/>
</dbReference>
<keyword evidence="11" id="KW-1185">Reference proteome</keyword>
<dbReference type="PROSITE" id="PS01186">
    <property type="entry name" value="EGF_2"/>
    <property type="match status" value="12"/>
</dbReference>
<name>A0A3B3Y994_9TELE</name>
<dbReference type="GO" id="GO:0005509">
    <property type="term" value="F:calcium ion binding"/>
    <property type="evidence" value="ECO:0007669"/>
    <property type="project" value="InterPro"/>
</dbReference>
<comment type="caution">
    <text evidence="6">Lacks conserved residue(s) required for the propagation of feature annotation.</text>
</comment>
<feature type="domain" description="EGF-like" evidence="9">
    <location>
        <begin position="234"/>
        <end position="270"/>
    </location>
</feature>
<dbReference type="FunFam" id="2.60.120.200:FF:000130">
    <property type="entry name" value="Crumbs 2, cell polarity complex component"/>
    <property type="match status" value="1"/>
</dbReference>
<keyword evidence="4 6" id="KW-1015">Disulfide bond</keyword>
<feature type="disulfide bond" evidence="6">
    <location>
        <begin position="1110"/>
        <end position="1119"/>
    </location>
</feature>
<feature type="disulfide bond" evidence="6">
    <location>
        <begin position="107"/>
        <end position="116"/>
    </location>
</feature>
<evidence type="ECO:0000256" key="2">
    <source>
        <dbReference type="ARBA" id="ARBA00022729"/>
    </source>
</evidence>
<dbReference type="InterPro" id="IPR013032">
    <property type="entry name" value="EGF-like_CS"/>
</dbReference>
<dbReference type="InterPro" id="IPR009030">
    <property type="entry name" value="Growth_fac_rcpt_cys_sf"/>
</dbReference>
<feature type="domain" description="EGF-like" evidence="9">
    <location>
        <begin position="361"/>
        <end position="403"/>
    </location>
</feature>
<feature type="domain" description="EGF-like" evidence="9">
    <location>
        <begin position="196"/>
        <end position="232"/>
    </location>
</feature>
<dbReference type="CDD" id="cd00110">
    <property type="entry name" value="LamG"/>
    <property type="match status" value="3"/>
</dbReference>
<dbReference type="GO" id="GO:0005886">
    <property type="term" value="C:plasma membrane"/>
    <property type="evidence" value="ECO:0007669"/>
    <property type="project" value="UniProtKB-ARBA"/>
</dbReference>
<feature type="disulfide bond" evidence="6">
    <location>
        <begin position="1185"/>
        <end position="1194"/>
    </location>
</feature>
<feature type="domain" description="Laminin G" evidence="8">
    <location>
        <begin position="450"/>
        <end position="633"/>
    </location>
</feature>
<dbReference type="FunFam" id="2.10.25.10:FF:000279">
    <property type="entry name" value="Neurogenic locus notch 1"/>
    <property type="match status" value="1"/>
</dbReference>
<reference evidence="10" key="1">
    <citation type="submission" date="2025-08" db="UniProtKB">
        <authorList>
            <consortium name="Ensembl"/>
        </authorList>
    </citation>
    <scope>IDENTIFICATION</scope>
</reference>
<feature type="domain" description="EGF-like" evidence="9">
    <location>
        <begin position="1122"/>
        <end position="1157"/>
    </location>
</feature>
<feature type="domain" description="EGF-like" evidence="9">
    <location>
        <begin position="302"/>
        <end position="359"/>
    </location>
</feature>
<evidence type="ECO:0000256" key="5">
    <source>
        <dbReference type="ARBA" id="ARBA00023180"/>
    </source>
</evidence>
<dbReference type="PROSITE" id="PS50026">
    <property type="entry name" value="EGF_3"/>
    <property type="match status" value="17"/>
</dbReference>
<keyword evidence="5" id="KW-0325">Glycoprotein</keyword>
<dbReference type="FunFam" id="2.10.25.10:FF:000122">
    <property type="entry name" value="Protein crumbs homolog 2"/>
    <property type="match status" value="1"/>
</dbReference>
<keyword evidence="7" id="KW-0472">Membrane</keyword>
<dbReference type="Ensembl" id="ENSPMET00000008949.1">
    <property type="protein sequence ID" value="ENSPMEP00000023926.1"/>
    <property type="gene ID" value="ENSPMEG00000006027.1"/>
</dbReference>
<evidence type="ECO:0000256" key="1">
    <source>
        <dbReference type="ARBA" id="ARBA00022536"/>
    </source>
</evidence>
<dbReference type="Pfam" id="PF02210">
    <property type="entry name" value="Laminin_G_2"/>
    <property type="match status" value="3"/>
</dbReference>
<keyword evidence="7" id="KW-0812">Transmembrane</keyword>
<feature type="domain" description="EGF-like" evidence="9">
    <location>
        <begin position="635"/>
        <end position="671"/>
    </location>
</feature>
<feature type="disulfide bond" evidence="6">
    <location>
        <begin position="1260"/>
        <end position="1269"/>
    </location>
</feature>
<feature type="domain" description="EGF-like" evidence="9">
    <location>
        <begin position="847"/>
        <end position="883"/>
    </location>
</feature>
<keyword evidence="3" id="KW-0677">Repeat</keyword>
<dbReference type="InterPro" id="IPR001881">
    <property type="entry name" value="EGF-like_Ca-bd_dom"/>
</dbReference>
<feature type="domain" description="EGF-like" evidence="9">
    <location>
        <begin position="80"/>
        <end position="117"/>
    </location>
</feature>
<feature type="domain" description="EGF-like" evidence="9">
    <location>
        <begin position="43"/>
        <end position="78"/>
    </location>
</feature>
<keyword evidence="1 6" id="KW-0245">EGF-like domain</keyword>
<dbReference type="PROSITE" id="PS01187">
    <property type="entry name" value="EGF_CA"/>
    <property type="match status" value="3"/>
</dbReference>
<evidence type="ECO:0000256" key="3">
    <source>
        <dbReference type="ARBA" id="ARBA00022737"/>
    </source>
</evidence>
<dbReference type="InterPro" id="IPR000742">
    <property type="entry name" value="EGF"/>
</dbReference>
<feature type="domain" description="EGF-like" evidence="9">
    <location>
        <begin position="1084"/>
        <end position="1120"/>
    </location>
</feature>
<feature type="disulfide bond" evidence="6">
    <location>
        <begin position="260"/>
        <end position="269"/>
    </location>
</feature>
<evidence type="ECO:0000256" key="6">
    <source>
        <dbReference type="PROSITE-ProRule" id="PRU00076"/>
    </source>
</evidence>
<dbReference type="CDD" id="cd00054">
    <property type="entry name" value="EGF_CA"/>
    <property type="match status" value="11"/>
</dbReference>
<feature type="disulfide bond" evidence="6">
    <location>
        <begin position="68"/>
        <end position="77"/>
    </location>
</feature>
<dbReference type="InterPro" id="IPR051022">
    <property type="entry name" value="Notch_Cell-Fate_Det"/>
</dbReference>
<dbReference type="PANTHER" id="PTHR24049:SF22">
    <property type="entry name" value="DROSOPHILA CRUMBS HOMOLOG"/>
    <property type="match status" value="1"/>
</dbReference>
<evidence type="ECO:0000259" key="8">
    <source>
        <dbReference type="PROSITE" id="PS50025"/>
    </source>
</evidence>
<evidence type="ECO:0000256" key="7">
    <source>
        <dbReference type="SAM" id="Phobius"/>
    </source>
</evidence>
<feature type="disulfide bond" evidence="6">
    <location>
        <begin position="184"/>
        <end position="193"/>
    </location>
</feature>
<dbReference type="GO" id="GO:0032991">
    <property type="term" value="C:protein-containing complex"/>
    <property type="evidence" value="ECO:0007669"/>
    <property type="project" value="TreeGrafter"/>
</dbReference>
<proteinExistence type="predicted"/>
<keyword evidence="2" id="KW-0732">Signal</keyword>
<dbReference type="PRINTS" id="PR00010">
    <property type="entry name" value="EGFBLOOD"/>
</dbReference>
<dbReference type="SMART" id="SM00282">
    <property type="entry name" value="LamG"/>
    <property type="match status" value="3"/>
</dbReference>
<dbReference type="FunFam" id="2.10.25.10:FF:000066">
    <property type="entry name" value="FAT atypical cadherin 4"/>
    <property type="match status" value="1"/>
</dbReference>
<feature type="domain" description="EGF-like" evidence="9">
    <location>
        <begin position="119"/>
        <end position="156"/>
    </location>
</feature>
<feature type="disulfide bond" evidence="6">
    <location>
        <begin position="661"/>
        <end position="670"/>
    </location>
</feature>
<dbReference type="SUPFAM" id="SSF49899">
    <property type="entry name" value="Concanavalin A-like lectins/glucanases"/>
    <property type="match status" value="3"/>
</dbReference>
<protein>
    <recommendedName>
        <fullName evidence="12">Crumbs cell polarity complex component 2b</fullName>
    </recommendedName>
</protein>
<feature type="disulfide bond" evidence="6">
    <location>
        <begin position="873"/>
        <end position="882"/>
    </location>
</feature>
<dbReference type="InterPro" id="IPR018097">
    <property type="entry name" value="EGF_Ca-bd_CS"/>
</dbReference>
<dbReference type="GO" id="GO:0045197">
    <property type="term" value="P:establishment or maintenance of epithelial cell apical/basal polarity"/>
    <property type="evidence" value="ECO:0007669"/>
    <property type="project" value="TreeGrafter"/>
</dbReference>
<dbReference type="PROSITE" id="PS50025">
    <property type="entry name" value="LAM_G_DOMAIN"/>
    <property type="match status" value="3"/>
</dbReference>
<dbReference type="GO" id="GO:0060218">
    <property type="term" value="P:hematopoietic stem cell differentiation"/>
    <property type="evidence" value="ECO:0007669"/>
    <property type="project" value="UniProtKB-ARBA"/>
</dbReference>
<dbReference type="FunFam" id="2.10.25.10:FF:000123">
    <property type="entry name" value="Crumbs homolog 1 (Drosophila)"/>
    <property type="match status" value="1"/>
</dbReference>
<dbReference type="Gene3D" id="2.10.25.10">
    <property type="entry name" value="Laminin"/>
    <property type="match status" value="17"/>
</dbReference>
<feature type="domain" description="EGF-like" evidence="9">
    <location>
        <begin position="2"/>
        <end position="41"/>
    </location>
</feature>
<feature type="disulfide bond" evidence="6">
    <location>
        <begin position="1222"/>
        <end position="1231"/>
    </location>
</feature>
<dbReference type="GO" id="GO:0045597">
    <property type="term" value="P:positive regulation of cell differentiation"/>
    <property type="evidence" value="ECO:0007669"/>
    <property type="project" value="UniProtKB-ARBA"/>
</dbReference>
<dbReference type="GO" id="GO:0048731">
    <property type="term" value="P:system development"/>
    <property type="evidence" value="ECO:0007669"/>
    <property type="project" value="UniProtKB-ARBA"/>
</dbReference>
<feature type="disulfide bond" evidence="6">
    <location>
        <begin position="436"/>
        <end position="445"/>
    </location>
</feature>
<dbReference type="PANTHER" id="PTHR24049">
    <property type="entry name" value="CRUMBS FAMILY MEMBER"/>
    <property type="match status" value="1"/>
</dbReference>
<dbReference type="InterPro" id="IPR000152">
    <property type="entry name" value="EGF-type_Asp/Asn_hydroxyl_site"/>
</dbReference>
<dbReference type="FunFam" id="2.10.25.10:FF:000472">
    <property type="entry name" value="Uncharacterized protein, isoform A"/>
    <property type="match status" value="2"/>
</dbReference>
<dbReference type="SMART" id="SM00179">
    <property type="entry name" value="EGF_CA"/>
    <property type="match status" value="15"/>
</dbReference>
<dbReference type="Pfam" id="PF12661">
    <property type="entry name" value="hEGF"/>
    <property type="match status" value="5"/>
</dbReference>
<feature type="domain" description="Laminin G" evidence="8">
    <location>
        <begin position="911"/>
        <end position="1082"/>
    </location>
</feature>
<sequence length="1336" mass="146739">MTLKLCLSSPCNNGATCIDHRGEYVCLCTKGPVWFMGKNCDERYDPCIFAPCSNCTSELGTDRFTCQCPDGFTGNTCDQDVDECQSDPCSGVKSNCVDKVSGYSCHCPLGLGGDDCQEDVATCSEETCQNGATCLDIPDQGPQCRCAAGFQGNNCEENIDECWSDPCQNGAICKDRVDGYQCFCVPGFQGINCEEEIDECEFLPCQNGATCQDHVALYSCECMAGFTGDHCENDILECASDPCQHGATCSEGINQYMCFCWPADTGSSCRAVFSKSCLSGIGSCQENDSSLECYEGENCQVDIDECEQHPCENDGECFQRSVLQNYGTLPELTTANFSYNIAAGFICRCLPGFAGDNCSVDINECDSNPCQNGATCEDAANSYRCHCPTTERDQEPWGGRDCDVKLLGCQQHQCQHGATCLPILNVAGGHSYICMCSPGWGGERCNTLTTFSFNTEGYVLMQLPVFRNKTKREAAEKIQALHMQLRFRSTLPNMLLYYRGTMEHFLSLELVDGTLQATLSSGQVLKVVYPIPVNDGGWHQVTVTMDDGLVMTVTGPSCKEECQVRNEGHNHLIFLQPRFFQQLYIGGIPRNYSSHLSNGKGFIGCMEDLKVDHTLLLPQDLIREENKGLELGCSKRDWCSEGVCLERGQCVDMWVHANCVCHRPYYGSRCEKEYQSWTFGHENTSSYSSVNISNSHGENFTISFLMRSLKHSGLLLQFHREGKSYLTVYLKESTVAIYSPHTTLLSEAKQVTDGKNHLVTIKIINGHVVFPKAGNHRALGNLSVEAGDVAFVGGLPAGRNMNAWGGNFKGCLQDIRLDDKQMSFGDHLEGLEPYQSTMVNVLQGCRSDNTCKDNHCLNNGQCQVTWNDFMCVCPSNFSGRLCETRLWCIEKPCFEGAICVGLTDGYECLTEAVFQHNSLQFVANGSLLNPVTNITMTIRTRDKNGILLRSQGREEVFCLGLLNSSLLVKLDSGPGEELLAFMSDRTIADGAWHQIQFSMVNPLFSVSRWQLTVDGQNAGGSFGVGRYLNFMNNSNVWLAENYTGCLREVRIGGVYLPLQKVPDAPQRSRFSMISGLQPIIGCQGAPVCDSQPCLNQGLCQDQFNEFNCSCSPGWEGNLCEKEINECSSDPCVYGSCTDLMADYQCTCDPGYDGMNCQNEVDNCLEFSCVNGGVCEEIAGTHTCSCPPGYKGTRCQWRFPPVACDASKDCLNGGVCIGGNCTCKPGYTGVRCETEIDECESSPCQNGATCLNRLNHFQCVCVPGFSGKLCEIPWLAVTIPLTTLCVLLAILTVFFLIMTARKKRQSEGTYSPSSQEVAGARLEMGSVLKVPPEERLI</sequence>
<dbReference type="FunFam" id="2.10.25.10:FF:000208">
    <property type="entry name" value="Crumbs 2, cell polarity complex component"/>
    <property type="match status" value="1"/>
</dbReference>
<evidence type="ECO:0008006" key="12">
    <source>
        <dbReference type="Google" id="ProtNLM"/>
    </source>
</evidence>
<dbReference type="SMART" id="SM00181">
    <property type="entry name" value="EGF"/>
    <property type="match status" value="17"/>
</dbReference>
<evidence type="ECO:0000256" key="4">
    <source>
        <dbReference type="ARBA" id="ARBA00023157"/>
    </source>
</evidence>
<dbReference type="FunFam" id="2.60.120.200:FF:000081">
    <property type="entry name" value="Crumbs 1, cell polarity complex component"/>
    <property type="match status" value="1"/>
</dbReference>
<dbReference type="SUPFAM" id="SSF57184">
    <property type="entry name" value="Growth factor receptor domain"/>
    <property type="match status" value="1"/>
</dbReference>
<feature type="disulfide bond" evidence="6">
    <location>
        <begin position="1147"/>
        <end position="1156"/>
    </location>
</feature>
<evidence type="ECO:0000313" key="11">
    <source>
        <dbReference type="Proteomes" id="UP000261480"/>
    </source>
</evidence>
<feature type="domain" description="Laminin G" evidence="8">
    <location>
        <begin position="674"/>
        <end position="845"/>
    </location>
</feature>